<reference evidence="3 4" key="1">
    <citation type="journal article" date="2024" name="Commun. Biol.">
        <title>Comparative genomic analysis of thermophilic fungi reveals convergent evolutionary adaptations and gene losses.</title>
        <authorList>
            <person name="Steindorff A.S."/>
            <person name="Aguilar-Pontes M.V."/>
            <person name="Robinson A.J."/>
            <person name="Andreopoulos B."/>
            <person name="LaButti K."/>
            <person name="Kuo A."/>
            <person name="Mondo S."/>
            <person name="Riley R."/>
            <person name="Otillar R."/>
            <person name="Haridas S."/>
            <person name="Lipzen A."/>
            <person name="Grimwood J."/>
            <person name="Schmutz J."/>
            <person name="Clum A."/>
            <person name="Reid I.D."/>
            <person name="Moisan M.C."/>
            <person name="Butler G."/>
            <person name="Nguyen T.T.M."/>
            <person name="Dewar K."/>
            <person name="Conant G."/>
            <person name="Drula E."/>
            <person name="Henrissat B."/>
            <person name="Hansel C."/>
            <person name="Singer S."/>
            <person name="Hutchinson M.I."/>
            <person name="de Vries R.P."/>
            <person name="Natvig D.O."/>
            <person name="Powell A.J."/>
            <person name="Tsang A."/>
            <person name="Grigoriev I.V."/>
        </authorList>
    </citation>
    <scope>NUCLEOTIDE SEQUENCE [LARGE SCALE GENOMIC DNA]</scope>
    <source>
        <strain evidence="3 4">CBS 494.80</strain>
    </source>
</reference>
<gene>
    <name evidence="3" type="ORF">VTL71DRAFT_9330</name>
</gene>
<keyword evidence="1" id="KW-0472">Membrane</keyword>
<feature type="transmembrane region" description="Helical" evidence="1">
    <location>
        <begin position="723"/>
        <end position="746"/>
    </location>
</feature>
<feature type="transmembrane region" description="Helical" evidence="1">
    <location>
        <begin position="684"/>
        <end position="717"/>
    </location>
</feature>
<dbReference type="EMBL" id="JAZHXI010000021">
    <property type="protein sequence ID" value="KAL2060689.1"/>
    <property type="molecule type" value="Genomic_DNA"/>
</dbReference>
<evidence type="ECO:0000313" key="4">
    <source>
        <dbReference type="Proteomes" id="UP001595075"/>
    </source>
</evidence>
<organism evidence="3 4">
    <name type="scientific">Oculimacula yallundae</name>
    <dbReference type="NCBI Taxonomy" id="86028"/>
    <lineage>
        <taxon>Eukaryota</taxon>
        <taxon>Fungi</taxon>
        <taxon>Dikarya</taxon>
        <taxon>Ascomycota</taxon>
        <taxon>Pezizomycotina</taxon>
        <taxon>Leotiomycetes</taxon>
        <taxon>Helotiales</taxon>
        <taxon>Ploettnerulaceae</taxon>
        <taxon>Oculimacula</taxon>
    </lineage>
</organism>
<evidence type="ECO:0000313" key="3">
    <source>
        <dbReference type="EMBL" id="KAL2060689.1"/>
    </source>
</evidence>
<protein>
    <recommendedName>
        <fullName evidence="2">Heterokaryon incompatibility domain-containing protein</fullName>
    </recommendedName>
</protein>
<accession>A0ABR4BSR3</accession>
<feature type="domain" description="Heterokaryon incompatibility" evidence="2">
    <location>
        <begin position="198"/>
        <end position="345"/>
    </location>
</feature>
<name>A0ABR4BSR3_9HELO</name>
<keyword evidence="4" id="KW-1185">Reference proteome</keyword>
<evidence type="ECO:0000259" key="2">
    <source>
        <dbReference type="Pfam" id="PF06985"/>
    </source>
</evidence>
<dbReference type="InterPro" id="IPR010730">
    <property type="entry name" value="HET"/>
</dbReference>
<dbReference type="Pfam" id="PF06985">
    <property type="entry name" value="HET"/>
    <property type="match status" value="1"/>
</dbReference>
<sequence length="867" mass="99170">MASTTATSYTTIVEDSLCLQCSKLDLRRYLAPLTLRLYWDLPKYITFDPPLLVSTSTSCALCRLLAQSIKPPPDGHSHSASVPINGVRFEDLGNTLTLAGAPTKSLCMIADGPNAFQIAPYGRNAFRLGARGGSYARLLQPDCANLDLIKSWLRKCEQGHQECLVACLKSNSQVTVPQYVIDVEGMQVREVGTKKLRYLALSYVWGETKQLLLERANLNRLTKSNALQECFDQLSKVARDAITFTQNIGERYLWIDTLCICQDNEVTKKVQIDSMNIVYAQATLTLVALEGDNSSYGLPGVQPYSKPRHQPVEHVHQLRMTTVMPNISELEKLSEWRRRAWTYQEELFSKRLLFFTDHQVYFRCQRSTLCEDRFEDYSGSLTTQFMDVLNEPEPLRSFAMWKQCVINYSTRDFHKNVDRYNAFAGIEHELKHRWKLPCITGIPVDYLVRGLYWHLHVIDKTQQRCADLRRISTYPSWSWCGWKGSVILPPLDIRFEMSTVEISGTTYTFNDDGRMVSPPADSEQPQLEEVMMGREKRPESLIFSAYSSRLHLNTSRFASDGILSVTPLRKVCGIIYGGHLPLKSISQDEAVLYECILIGSCSRVSAFDCCNYASPGHSKFMSWAYSAETNREIPQKLSEVHQRTIIRSGPLKIMPGTDYRWGVKLNSLEKIRCKVKLFDWLCKFIWLLITFIGYVLLYTGYIVGAALAVGIGIGLLIPAAGLALGILLALCIIIQPAMILVGIFCWTVQKFYNSRPGATKMWYAWDSMRCTRLGRWIDRKCVDRLPLRYLCFLYRFWSKPTDDIELEQSRWQKQRDQPQTDNNVVLIMLVESHPRRGADVCERLAVGEMSARCWWDTKPVQRRIVLQ</sequence>
<dbReference type="PANTHER" id="PTHR33112">
    <property type="entry name" value="DOMAIN PROTEIN, PUTATIVE-RELATED"/>
    <property type="match status" value="1"/>
</dbReference>
<comment type="caution">
    <text evidence="3">The sequence shown here is derived from an EMBL/GenBank/DDBJ whole genome shotgun (WGS) entry which is preliminary data.</text>
</comment>
<evidence type="ECO:0000256" key="1">
    <source>
        <dbReference type="SAM" id="Phobius"/>
    </source>
</evidence>
<keyword evidence="1" id="KW-1133">Transmembrane helix</keyword>
<proteinExistence type="predicted"/>
<keyword evidence="1" id="KW-0812">Transmembrane</keyword>
<dbReference type="PANTHER" id="PTHR33112:SF12">
    <property type="entry name" value="HETEROKARYON INCOMPATIBILITY DOMAIN-CONTAINING PROTEIN"/>
    <property type="match status" value="1"/>
</dbReference>
<dbReference type="Proteomes" id="UP001595075">
    <property type="component" value="Unassembled WGS sequence"/>
</dbReference>